<feature type="domain" description="Peptidase M61 catalytic" evidence="1">
    <location>
        <begin position="289"/>
        <end position="404"/>
    </location>
</feature>
<dbReference type="EMBL" id="JARFVA010000001">
    <property type="protein sequence ID" value="MDF0706694.1"/>
    <property type="molecule type" value="Genomic_DNA"/>
</dbReference>
<dbReference type="Pfam" id="PF05299">
    <property type="entry name" value="Peptidase_M61"/>
    <property type="match status" value="1"/>
</dbReference>
<evidence type="ECO:0000313" key="3">
    <source>
        <dbReference type="EMBL" id="MDF0706694.1"/>
    </source>
</evidence>
<dbReference type="Gene3D" id="1.10.390.10">
    <property type="entry name" value="Neutral Protease Domain 2"/>
    <property type="match status" value="1"/>
</dbReference>
<dbReference type="SUPFAM" id="SSF55486">
    <property type="entry name" value="Metalloproteases ('zincins'), catalytic domain"/>
    <property type="match status" value="1"/>
</dbReference>
<evidence type="ECO:0000259" key="1">
    <source>
        <dbReference type="Pfam" id="PF05299"/>
    </source>
</evidence>
<evidence type="ECO:0008006" key="5">
    <source>
        <dbReference type="Google" id="ProtNLM"/>
    </source>
</evidence>
<comment type="caution">
    <text evidence="3">The sequence shown here is derived from an EMBL/GenBank/DDBJ whole genome shotgun (WGS) entry which is preliminary data.</text>
</comment>
<protein>
    <recommendedName>
        <fullName evidence="5">Peptidase M61</fullName>
    </recommendedName>
</protein>
<gene>
    <name evidence="3" type="ORF">PY091_05660</name>
</gene>
<dbReference type="Gene3D" id="2.60.40.3650">
    <property type="match status" value="1"/>
</dbReference>
<proteinExistence type="predicted"/>
<dbReference type="InterPro" id="IPR007963">
    <property type="entry name" value="Peptidase_M61_catalytic"/>
</dbReference>
<dbReference type="Pfam" id="PF17899">
    <property type="entry name" value="Peptidase_M61_N"/>
    <property type="match status" value="1"/>
</dbReference>
<feature type="domain" description="Peptidase M61 N-terminal" evidence="2">
    <location>
        <begin position="35"/>
        <end position="200"/>
    </location>
</feature>
<dbReference type="Proteomes" id="UP001217083">
    <property type="component" value="Unassembled WGS sequence"/>
</dbReference>
<name>A0ABT5XLD1_9FLAO</name>
<accession>A0ABT5XLD1</accession>
<dbReference type="InterPro" id="IPR027268">
    <property type="entry name" value="Peptidase_M4/M1_CTD_sf"/>
</dbReference>
<dbReference type="RefSeq" id="WP_275648724.1">
    <property type="nucleotide sequence ID" value="NZ_JARFVA010000001.1"/>
</dbReference>
<evidence type="ECO:0000313" key="4">
    <source>
        <dbReference type="Proteomes" id="UP001217083"/>
    </source>
</evidence>
<organism evidence="3 4">
    <name type="scientific">Flagellimonas okinawensis</name>
    <dbReference type="NCBI Taxonomy" id="3031324"/>
    <lineage>
        <taxon>Bacteria</taxon>
        <taxon>Pseudomonadati</taxon>
        <taxon>Bacteroidota</taxon>
        <taxon>Flavobacteriia</taxon>
        <taxon>Flavobacteriales</taxon>
        <taxon>Flavobacteriaceae</taxon>
        <taxon>Flagellimonas</taxon>
    </lineage>
</organism>
<reference evidence="3 4" key="1">
    <citation type="submission" date="2023-03" db="EMBL/GenBank/DDBJ databases">
        <title>Muricauda XX sp. nov. and Muricauda XXX sp. nov., two novel species isolated from Okinawa Trough.</title>
        <authorList>
            <person name="Cao W."/>
            <person name="Deng X."/>
        </authorList>
    </citation>
    <scope>NUCLEOTIDE SEQUENCE [LARGE SCALE GENOMIC DNA]</scope>
    <source>
        <strain evidence="3 4">81s02</strain>
    </source>
</reference>
<dbReference type="InterPro" id="IPR024191">
    <property type="entry name" value="Peptidase_M61"/>
</dbReference>
<dbReference type="PIRSF" id="PIRSF016493">
    <property type="entry name" value="Glycyl_aminpptds"/>
    <property type="match status" value="1"/>
</dbReference>
<keyword evidence="4" id="KW-1185">Reference proteome</keyword>
<dbReference type="InterPro" id="IPR040756">
    <property type="entry name" value="Peptidase_M61_N"/>
</dbReference>
<evidence type="ECO:0000259" key="2">
    <source>
        <dbReference type="Pfam" id="PF17899"/>
    </source>
</evidence>
<sequence length="525" mass="60799">MGVPKPHNVSKTTLVNWVVLAWMLTCSITFGQKMHYEVSFVEPQKHYAEVKLICSGLQGEKNSFELPVWSPGYYKIMDFPKYIVDFQANDDSGKILNWQKTTKSTWEVENGTNSNIEITYRVFANHKSVAESNINEKRAFIMPNTLFMHLAGKIDMSVTIDFSPYGQWQSISTGMQKEDNGTYYAENFDILYDSPVYMGNHNTYDFEHRGKSYHLAVATPEGLKEQEFIGDLKKIMDASTDLMKHVPYDNYCFIMMEAGGGGLEHWNSQAVFTGGTFEFASRENYVDYLNFITHEYFHLYNVKAIRPIELGPFDYSKENYTDMLWVSEGLTVYYEYIIMLRAGLLHPNAALDYLSDSIRRYENIEGKDHMSLSRSSFDIWLNFLNMEENAQETTISYYNKGPIIGLLLDLAIRNGSNNQNSLDDVMRFLYNEYYLKENRGFKKEEFWAISEELAGTPLDEIKDYVETVAQIDYQKYLDYAGLKIDLSELESDSKLVKRSFKIMEMAKPDKKQLAIRKSLLYPSSN</sequence>